<dbReference type="EMBL" id="ATLV01022642">
    <property type="status" value="NOT_ANNOTATED_CDS"/>
    <property type="molecule type" value="Genomic_DNA"/>
</dbReference>
<organism evidence="1">
    <name type="scientific">Anopheles sinensis</name>
    <name type="common">Mosquito</name>
    <dbReference type="NCBI Taxonomy" id="74873"/>
    <lineage>
        <taxon>Eukaryota</taxon>
        <taxon>Metazoa</taxon>
        <taxon>Ecdysozoa</taxon>
        <taxon>Arthropoda</taxon>
        <taxon>Hexapoda</taxon>
        <taxon>Insecta</taxon>
        <taxon>Pterygota</taxon>
        <taxon>Neoptera</taxon>
        <taxon>Endopterygota</taxon>
        <taxon>Diptera</taxon>
        <taxon>Nematocera</taxon>
        <taxon>Culicoidea</taxon>
        <taxon>Culicidae</taxon>
        <taxon>Anophelinae</taxon>
        <taxon>Anopheles</taxon>
    </lineage>
</organism>
<dbReference type="SUPFAM" id="SSF57903">
    <property type="entry name" value="FYVE/PHD zinc finger"/>
    <property type="match status" value="1"/>
</dbReference>
<evidence type="ECO:0000313" key="3">
    <source>
        <dbReference type="Proteomes" id="UP000030765"/>
    </source>
</evidence>
<dbReference type="EnsemblMetazoa" id="ASIC015934-RA">
    <property type="protein sequence ID" value="ASIC015934-PA"/>
    <property type="gene ID" value="ASIC015934"/>
</dbReference>
<reference evidence="1 3" key="1">
    <citation type="journal article" date="2014" name="BMC Genomics">
        <title>Genome sequence of Anopheles sinensis provides insight into genetics basis of mosquito competence for malaria parasites.</title>
        <authorList>
            <person name="Zhou D."/>
            <person name="Zhang D."/>
            <person name="Ding G."/>
            <person name="Shi L."/>
            <person name="Hou Q."/>
            <person name="Ye Y."/>
            <person name="Xu Y."/>
            <person name="Zhou H."/>
            <person name="Xiong C."/>
            <person name="Li S."/>
            <person name="Yu J."/>
            <person name="Hong S."/>
            <person name="Yu X."/>
            <person name="Zou P."/>
            <person name="Chen C."/>
            <person name="Chang X."/>
            <person name="Wang W."/>
            <person name="Lv Y."/>
            <person name="Sun Y."/>
            <person name="Ma L."/>
            <person name="Shen B."/>
            <person name="Zhu C."/>
        </authorList>
    </citation>
    <scope>NUCLEOTIDE SEQUENCE [LARGE SCALE GENOMIC DNA]</scope>
</reference>
<accession>A0A084WCA9</accession>
<evidence type="ECO:0000313" key="2">
    <source>
        <dbReference type="EnsemblMetazoa" id="ASIC015934-PA"/>
    </source>
</evidence>
<sequence>MVEVCRACSLPAVGTNTYVCGGSCKAAYHCKAGCMGVPASVLKELKRPASGLSWRCPDCLVSPRSEMAELRDLLTSSIDGVRNEIMALERRLTFPALALTSLHRRSALYATARRSFDQYQRACPCLRCHTHLTHHAQHQSCAKFHPFLGNEHHSG</sequence>
<gene>
    <name evidence="1" type="ORF">ZHAS_00015934</name>
</gene>
<protein>
    <submittedName>
        <fullName evidence="1 2">Chromatin remodeling factor CHD3 (PICKLE) isoform 1</fullName>
    </submittedName>
</protein>
<proteinExistence type="predicted"/>
<keyword evidence="3" id="KW-1185">Reference proteome</keyword>
<dbReference type="EMBL" id="KE525335">
    <property type="protein sequence ID" value="KFB47853.1"/>
    <property type="molecule type" value="Genomic_DNA"/>
</dbReference>
<name>A0A084WCA9_ANOSI</name>
<dbReference type="VEuPathDB" id="VectorBase:ASIC015934"/>
<dbReference type="AlphaFoldDB" id="A0A084WCA9"/>
<dbReference type="InterPro" id="IPR011011">
    <property type="entry name" value="Znf_FYVE_PHD"/>
</dbReference>
<dbReference type="Proteomes" id="UP000030765">
    <property type="component" value="Unassembled WGS sequence"/>
</dbReference>
<evidence type="ECO:0000313" key="1">
    <source>
        <dbReference type="EMBL" id="KFB47853.1"/>
    </source>
</evidence>
<reference evidence="2" key="2">
    <citation type="submission" date="2020-05" db="UniProtKB">
        <authorList>
            <consortium name="EnsemblMetazoa"/>
        </authorList>
    </citation>
    <scope>IDENTIFICATION</scope>
</reference>